<evidence type="ECO:0000313" key="2">
    <source>
        <dbReference type="EMBL" id="MED6245655.1"/>
    </source>
</evidence>
<organism evidence="2 3">
    <name type="scientific">Ataeniobius toweri</name>
    <dbReference type="NCBI Taxonomy" id="208326"/>
    <lineage>
        <taxon>Eukaryota</taxon>
        <taxon>Metazoa</taxon>
        <taxon>Chordata</taxon>
        <taxon>Craniata</taxon>
        <taxon>Vertebrata</taxon>
        <taxon>Euteleostomi</taxon>
        <taxon>Actinopterygii</taxon>
        <taxon>Neopterygii</taxon>
        <taxon>Teleostei</taxon>
        <taxon>Neoteleostei</taxon>
        <taxon>Acanthomorphata</taxon>
        <taxon>Ovalentaria</taxon>
        <taxon>Atherinomorphae</taxon>
        <taxon>Cyprinodontiformes</taxon>
        <taxon>Goodeidae</taxon>
        <taxon>Ataeniobius</taxon>
    </lineage>
</organism>
<gene>
    <name evidence="2" type="ORF">ATANTOWER_006143</name>
</gene>
<dbReference type="EMBL" id="JAHUTI010041027">
    <property type="protein sequence ID" value="MED6245655.1"/>
    <property type="molecule type" value="Genomic_DNA"/>
</dbReference>
<keyword evidence="3" id="KW-1185">Reference proteome</keyword>
<comment type="caution">
    <text evidence="2">The sequence shown here is derived from an EMBL/GenBank/DDBJ whole genome shotgun (WGS) entry which is preliminary data.</text>
</comment>
<evidence type="ECO:0000313" key="3">
    <source>
        <dbReference type="Proteomes" id="UP001345963"/>
    </source>
</evidence>
<name>A0ABU7B7N6_9TELE</name>
<accession>A0ABU7B7N6</accession>
<reference evidence="2 3" key="1">
    <citation type="submission" date="2021-07" db="EMBL/GenBank/DDBJ databases">
        <authorList>
            <person name="Palmer J.M."/>
        </authorList>
    </citation>
    <scope>NUCLEOTIDE SEQUENCE [LARGE SCALE GENOMIC DNA]</scope>
    <source>
        <strain evidence="2 3">AT_MEX2019</strain>
        <tissue evidence="2">Muscle</tissue>
    </source>
</reference>
<dbReference type="Proteomes" id="UP001345963">
    <property type="component" value="Unassembled WGS sequence"/>
</dbReference>
<sequence>MLSPVPRDSHGNPVTRGTPEKMSASSLHVASTFRSGSLLDWSHKWKKMMNGYLAMKGVHAAETRIGSALKTMHQPYHEAIRQELLSSHRHNQEQRLILQTSSTKNHIVE</sequence>
<proteinExistence type="predicted"/>
<protein>
    <submittedName>
        <fullName evidence="2">Uncharacterized protein</fullName>
    </submittedName>
</protein>
<evidence type="ECO:0000256" key="1">
    <source>
        <dbReference type="SAM" id="MobiDB-lite"/>
    </source>
</evidence>
<feature type="region of interest" description="Disordered" evidence="1">
    <location>
        <begin position="1"/>
        <end position="27"/>
    </location>
</feature>